<dbReference type="RefSeq" id="WP_270975018.1">
    <property type="nucleotide sequence ID" value="NZ_CP133407.1"/>
</dbReference>
<comment type="caution">
    <text evidence="3">The sequence shown here is derived from an EMBL/GenBank/DDBJ whole genome shotgun (WGS) entry which is preliminary data.</text>
</comment>
<dbReference type="PROSITE" id="PS51257">
    <property type="entry name" value="PROKAR_LIPOPROTEIN"/>
    <property type="match status" value="1"/>
</dbReference>
<evidence type="ECO:0000256" key="2">
    <source>
        <dbReference type="SAM" id="SignalP"/>
    </source>
</evidence>
<proteinExistence type="predicted"/>
<name>A0ABT9PGC1_9ACTO</name>
<feature type="signal peptide" evidence="2">
    <location>
        <begin position="1"/>
        <end position="18"/>
    </location>
</feature>
<gene>
    <name evidence="3" type="ORF">J2S45_000442</name>
</gene>
<evidence type="ECO:0000313" key="4">
    <source>
        <dbReference type="Proteomes" id="UP001230145"/>
    </source>
</evidence>
<feature type="compositionally biased region" description="Low complexity" evidence="1">
    <location>
        <begin position="24"/>
        <end position="46"/>
    </location>
</feature>
<keyword evidence="4" id="KW-1185">Reference proteome</keyword>
<feature type="region of interest" description="Disordered" evidence="1">
    <location>
        <begin position="17"/>
        <end position="76"/>
    </location>
</feature>
<feature type="compositionally biased region" description="Polar residues" evidence="1">
    <location>
        <begin position="51"/>
        <end position="69"/>
    </location>
</feature>
<evidence type="ECO:0000256" key="1">
    <source>
        <dbReference type="SAM" id="MobiDB-lite"/>
    </source>
</evidence>
<sequence>MKKMAFAFALALGLTACANTDPGPAQTSSASTQATPSTEATTQAAEKTTEPAQGQTGTASSDVDSQGNPKASKEEFKAVLLKGANAALEQQGKTSDPEMTAQINEAAQCMADFAYDKLSADTLNTLISDPTTTPSDADLSVLFEAAMKCQPATGQ</sequence>
<keyword evidence="2" id="KW-0732">Signal</keyword>
<reference evidence="3 4" key="1">
    <citation type="submission" date="2023-07" db="EMBL/GenBank/DDBJ databases">
        <title>Sequencing the genomes of 1000 actinobacteria strains.</title>
        <authorList>
            <person name="Klenk H.-P."/>
        </authorList>
    </citation>
    <scope>NUCLEOTIDE SEQUENCE [LARGE SCALE GENOMIC DNA]</scope>
    <source>
        <strain evidence="3 4">DSM 19515</strain>
    </source>
</reference>
<evidence type="ECO:0000313" key="3">
    <source>
        <dbReference type="EMBL" id="MDP9831763.1"/>
    </source>
</evidence>
<feature type="chain" id="PRO_5046706267" description="DUF732 domain-containing protein" evidence="2">
    <location>
        <begin position="19"/>
        <end position="155"/>
    </location>
</feature>
<evidence type="ECO:0008006" key="5">
    <source>
        <dbReference type="Google" id="ProtNLM"/>
    </source>
</evidence>
<organism evidence="3 4">
    <name type="scientific">Trueperella abortisuis</name>
    <dbReference type="NCBI Taxonomy" id="445930"/>
    <lineage>
        <taxon>Bacteria</taxon>
        <taxon>Bacillati</taxon>
        <taxon>Actinomycetota</taxon>
        <taxon>Actinomycetes</taxon>
        <taxon>Actinomycetales</taxon>
        <taxon>Actinomycetaceae</taxon>
        <taxon>Trueperella</taxon>
    </lineage>
</organism>
<dbReference type="Proteomes" id="UP001230145">
    <property type="component" value="Unassembled WGS sequence"/>
</dbReference>
<accession>A0ABT9PGC1</accession>
<protein>
    <recommendedName>
        <fullName evidence="5">DUF732 domain-containing protein</fullName>
    </recommendedName>
</protein>
<dbReference type="EMBL" id="JAUSQL010000001">
    <property type="protein sequence ID" value="MDP9831763.1"/>
    <property type="molecule type" value="Genomic_DNA"/>
</dbReference>